<dbReference type="PROSITE" id="PS51186">
    <property type="entry name" value="GNAT"/>
    <property type="match status" value="1"/>
</dbReference>
<dbReference type="AlphaFoldDB" id="A0A069D233"/>
<dbReference type="Pfam" id="PF00583">
    <property type="entry name" value="Acetyltransf_1"/>
    <property type="match status" value="1"/>
</dbReference>
<dbReference type="InterPro" id="IPR050832">
    <property type="entry name" value="Bact_Acetyltransf"/>
</dbReference>
<keyword evidence="1 4" id="KW-0808">Transferase</keyword>
<name>A0A069D233_WEIOS</name>
<evidence type="ECO:0000256" key="1">
    <source>
        <dbReference type="ARBA" id="ARBA00022679"/>
    </source>
</evidence>
<reference evidence="5" key="1">
    <citation type="journal article" date="2014" name="Genome Announc.">
        <title>Draft genome sequence of Weissella oryzae SG25T, isolated from fermented rice grains.</title>
        <authorList>
            <person name="Tanizawa Y."/>
            <person name="Fujisawa T."/>
            <person name="Mochizuki T."/>
            <person name="Kaminuma E."/>
            <person name="Suzuki Y."/>
            <person name="Nakamura Y."/>
            <person name="Tohno M."/>
        </authorList>
    </citation>
    <scope>NUCLEOTIDE SEQUENCE [LARGE SCALE GENOMIC DNA]</scope>
    <source>
        <strain evidence="5">DSM 25784 / JCM 18191 / LMG 30913 / SG25</strain>
    </source>
</reference>
<dbReference type="InterPro" id="IPR016181">
    <property type="entry name" value="Acyl_CoA_acyltransferase"/>
</dbReference>
<dbReference type="OrthoDB" id="9795206at2"/>
<dbReference type="Gene3D" id="3.40.630.30">
    <property type="match status" value="1"/>
</dbReference>
<keyword evidence="2" id="KW-0012">Acyltransferase</keyword>
<dbReference type="RefSeq" id="WP_027699420.1">
    <property type="nucleotide sequence ID" value="NZ_DF820493.1"/>
</dbReference>
<dbReference type="CDD" id="cd04301">
    <property type="entry name" value="NAT_SF"/>
    <property type="match status" value="1"/>
</dbReference>
<sequence>MEIEIRLAEDEDTVNLLILMQKLMDESDTFTLEQDLTSLQVEQTADNIERLNSTANNILLVAAGDNQELFGVISAAALPGHPRIAEVGMAVLKKVQGHGLAQALLAEVIDWANDYSSVDQLFLTVQSHNQRAIHIYEKMGFQKITDSNRTLVNSRGLEVRAFDMVLPIEELGV</sequence>
<protein>
    <submittedName>
        <fullName evidence="4">Acetyltransferase</fullName>
    </submittedName>
</protein>
<evidence type="ECO:0000313" key="4">
    <source>
        <dbReference type="EMBL" id="GAK31446.1"/>
    </source>
</evidence>
<organism evidence="4 5">
    <name type="scientific">Weissella oryzae (strain DSM 25784 / JCM 18191 / LMG 30913 / SG25)</name>
    <dbReference type="NCBI Taxonomy" id="1329250"/>
    <lineage>
        <taxon>Bacteria</taxon>
        <taxon>Bacillati</taxon>
        <taxon>Bacillota</taxon>
        <taxon>Bacilli</taxon>
        <taxon>Lactobacillales</taxon>
        <taxon>Lactobacillaceae</taxon>
        <taxon>Weissella</taxon>
    </lineage>
</organism>
<dbReference type="SUPFAM" id="SSF55729">
    <property type="entry name" value="Acyl-CoA N-acyltransferases (Nat)"/>
    <property type="match status" value="1"/>
</dbReference>
<dbReference type="PANTHER" id="PTHR43877">
    <property type="entry name" value="AMINOALKYLPHOSPHONATE N-ACETYLTRANSFERASE-RELATED-RELATED"/>
    <property type="match status" value="1"/>
</dbReference>
<proteinExistence type="predicted"/>
<gene>
    <name evidence="4" type="ORF">WOSG25_100120</name>
</gene>
<dbReference type="GO" id="GO:0016747">
    <property type="term" value="F:acyltransferase activity, transferring groups other than amino-acyl groups"/>
    <property type="evidence" value="ECO:0007669"/>
    <property type="project" value="InterPro"/>
</dbReference>
<dbReference type="InterPro" id="IPR000182">
    <property type="entry name" value="GNAT_dom"/>
</dbReference>
<keyword evidence="5" id="KW-1185">Reference proteome</keyword>
<dbReference type="STRING" id="1329250.WOSG25_100120"/>
<dbReference type="EMBL" id="DF820493">
    <property type="protein sequence ID" value="GAK31446.1"/>
    <property type="molecule type" value="Genomic_DNA"/>
</dbReference>
<dbReference type="Proteomes" id="UP000030643">
    <property type="component" value="Unassembled WGS sequence"/>
</dbReference>
<feature type="domain" description="N-acetyltransferase" evidence="3">
    <location>
        <begin position="3"/>
        <end position="169"/>
    </location>
</feature>
<evidence type="ECO:0000256" key="2">
    <source>
        <dbReference type="ARBA" id="ARBA00023315"/>
    </source>
</evidence>
<accession>A0A069D233</accession>
<evidence type="ECO:0000259" key="3">
    <source>
        <dbReference type="PROSITE" id="PS51186"/>
    </source>
</evidence>
<dbReference type="eggNOG" id="COG0456">
    <property type="taxonomic scope" value="Bacteria"/>
</dbReference>
<evidence type="ECO:0000313" key="5">
    <source>
        <dbReference type="Proteomes" id="UP000030643"/>
    </source>
</evidence>